<protein>
    <submittedName>
        <fullName evidence="3">DUF5009 domain-containing protein</fullName>
    </submittedName>
</protein>
<feature type="domain" description="DUF5009" evidence="2">
    <location>
        <begin position="4"/>
        <end position="265"/>
    </location>
</feature>
<proteinExistence type="predicted"/>
<sequence>MTKRADALDALRGFAIITMILSGSIPFSGPASLPGWMYHAQLPPPTHTFNPNYPGITWVDLVFPFFLFSMGAAFPFALRKRIEQGASNFTIIFQAIKKGLLLVVFALFLQHSKPYAFSGNPESSHWLIALFGFVILFLIFYRYPEKFNSKLIIAVKILAGIIAIFFFSQLTYSKGSGFLLSRSDIIILVLANVALFGSIIWLFTKDNLLIRLSFLAFLLAFRITHNIEGSWTAWIWNLTPVPEIYKFYFLQYLFIVIPGTIVGDLIYKLINSNVNDKEPEKNVYAYLILLLSIFIIIWNLFGLYNRYLILNLTGTVLFLFLMFLIFSKTKSHLFMFYKSIFYWAAFWLLIGLSFESFEGGIKKDPSTLSYYLVTSGLAIFCLIAFSVVIDFFKKKKAINLLIENGQNPMIAYLSGSHIVMPILALTGLSSLLNYILINPWLGFLKGLTLTLLAALVTSLFTRNKIFWRS</sequence>
<feature type="transmembrane region" description="Helical" evidence="1">
    <location>
        <begin position="56"/>
        <end position="77"/>
    </location>
</feature>
<dbReference type="InterPro" id="IPR032176">
    <property type="entry name" value="DUF5009"/>
</dbReference>
<evidence type="ECO:0000256" key="1">
    <source>
        <dbReference type="SAM" id="Phobius"/>
    </source>
</evidence>
<feature type="transmembrane region" description="Helical" evidence="1">
    <location>
        <begin position="339"/>
        <end position="357"/>
    </location>
</feature>
<dbReference type="EMBL" id="DSVI01000004">
    <property type="protein sequence ID" value="HGT46634.1"/>
    <property type="molecule type" value="Genomic_DNA"/>
</dbReference>
<gene>
    <name evidence="3" type="ORF">ENS56_01195</name>
</gene>
<feature type="transmembrane region" description="Helical" evidence="1">
    <location>
        <begin position="185"/>
        <end position="203"/>
    </location>
</feature>
<feature type="transmembrane region" description="Helical" evidence="1">
    <location>
        <begin position="208"/>
        <end position="227"/>
    </location>
</feature>
<feature type="transmembrane region" description="Helical" evidence="1">
    <location>
        <begin position="369"/>
        <end position="389"/>
    </location>
</feature>
<keyword evidence="1" id="KW-1133">Transmembrane helix</keyword>
<dbReference type="AlphaFoldDB" id="A0A832DID7"/>
<accession>A0A832DID7</accession>
<dbReference type="PANTHER" id="PTHR31061:SF24">
    <property type="entry name" value="LD22376P"/>
    <property type="match status" value="1"/>
</dbReference>
<feature type="transmembrane region" description="Helical" evidence="1">
    <location>
        <begin position="410"/>
        <end position="437"/>
    </location>
</feature>
<name>A0A832DID7_9BACT</name>
<keyword evidence="1" id="KW-0812">Transmembrane</keyword>
<reference evidence="3" key="1">
    <citation type="journal article" date="2020" name="mSystems">
        <title>Genome- and Community-Level Interaction Insights into Carbon Utilization and Element Cycling Functions of Hydrothermarchaeota in Hydrothermal Sediment.</title>
        <authorList>
            <person name="Zhou Z."/>
            <person name="Liu Y."/>
            <person name="Xu W."/>
            <person name="Pan J."/>
            <person name="Luo Z.H."/>
            <person name="Li M."/>
        </authorList>
    </citation>
    <scope>NUCLEOTIDE SEQUENCE [LARGE SCALE GENOMIC DNA]</scope>
    <source>
        <strain evidence="3">SpSt-500</strain>
    </source>
</reference>
<evidence type="ECO:0000313" key="3">
    <source>
        <dbReference type="EMBL" id="HGT46634.1"/>
    </source>
</evidence>
<organism evidence="3">
    <name type="scientific">Ignavibacterium album</name>
    <dbReference type="NCBI Taxonomy" id="591197"/>
    <lineage>
        <taxon>Bacteria</taxon>
        <taxon>Pseudomonadati</taxon>
        <taxon>Ignavibacteriota</taxon>
        <taxon>Ignavibacteria</taxon>
        <taxon>Ignavibacteriales</taxon>
        <taxon>Ignavibacteriaceae</taxon>
        <taxon>Ignavibacterium</taxon>
    </lineage>
</organism>
<comment type="caution">
    <text evidence="3">The sequence shown here is derived from an EMBL/GenBank/DDBJ whole genome shotgun (WGS) entry which is preliminary data.</text>
</comment>
<feature type="transmembrane region" description="Helical" evidence="1">
    <location>
        <begin position="282"/>
        <end position="301"/>
    </location>
</feature>
<keyword evidence="1" id="KW-0472">Membrane</keyword>
<feature type="transmembrane region" description="Helical" evidence="1">
    <location>
        <begin position="123"/>
        <end position="141"/>
    </location>
</feature>
<dbReference type="Pfam" id="PF16401">
    <property type="entry name" value="DUF5009"/>
    <property type="match status" value="1"/>
</dbReference>
<feature type="transmembrane region" description="Helical" evidence="1">
    <location>
        <begin position="89"/>
        <end position="111"/>
    </location>
</feature>
<feature type="transmembrane region" description="Helical" evidence="1">
    <location>
        <begin position="443"/>
        <end position="461"/>
    </location>
</feature>
<feature type="transmembrane region" description="Helical" evidence="1">
    <location>
        <begin position="153"/>
        <end position="173"/>
    </location>
</feature>
<feature type="transmembrane region" description="Helical" evidence="1">
    <location>
        <begin position="247"/>
        <end position="270"/>
    </location>
</feature>
<dbReference type="PANTHER" id="PTHR31061">
    <property type="entry name" value="LD22376P"/>
    <property type="match status" value="1"/>
</dbReference>
<feature type="transmembrane region" description="Helical" evidence="1">
    <location>
        <begin position="307"/>
        <end position="327"/>
    </location>
</feature>
<evidence type="ECO:0000259" key="2">
    <source>
        <dbReference type="Pfam" id="PF16401"/>
    </source>
</evidence>
<feature type="transmembrane region" description="Helical" evidence="1">
    <location>
        <begin position="12"/>
        <end position="36"/>
    </location>
</feature>